<feature type="region of interest" description="Disordered" evidence="1">
    <location>
        <begin position="29"/>
        <end position="60"/>
    </location>
</feature>
<dbReference type="AlphaFoldDB" id="A0A2N9AU26"/>
<organism evidence="2 3">
    <name type="scientific">Methylorubrum extorquens</name>
    <name type="common">Methylobacterium dichloromethanicum</name>
    <name type="synonym">Methylobacterium extorquens</name>
    <dbReference type="NCBI Taxonomy" id="408"/>
    <lineage>
        <taxon>Bacteria</taxon>
        <taxon>Pseudomonadati</taxon>
        <taxon>Pseudomonadota</taxon>
        <taxon>Alphaproteobacteria</taxon>
        <taxon>Hyphomicrobiales</taxon>
        <taxon>Methylobacteriaceae</taxon>
        <taxon>Methylorubrum</taxon>
    </lineage>
</organism>
<name>A0A2N9AU26_METEX</name>
<proteinExistence type="predicted"/>
<evidence type="ECO:0000256" key="1">
    <source>
        <dbReference type="SAM" id="MobiDB-lite"/>
    </source>
</evidence>
<accession>A0A2N9AU26</accession>
<sequence>MLYCAVEAVAASGQADALLYSERRYRTLPRAPRSGSEPARAARAVGARPAEGPALALRSA</sequence>
<dbReference type="EMBL" id="LT962688">
    <property type="protein sequence ID" value="SOR30845.1"/>
    <property type="molecule type" value="Genomic_DNA"/>
</dbReference>
<evidence type="ECO:0000313" key="3">
    <source>
        <dbReference type="Proteomes" id="UP000233769"/>
    </source>
</evidence>
<gene>
    <name evidence="2" type="ORF">TK0001_4243</name>
</gene>
<reference evidence="3" key="1">
    <citation type="submission" date="2017-10" db="EMBL/GenBank/DDBJ databases">
        <authorList>
            <person name="Regsiter A."/>
            <person name="William W."/>
        </authorList>
    </citation>
    <scope>NUCLEOTIDE SEQUENCE [LARGE SCALE GENOMIC DNA]</scope>
</reference>
<protein>
    <submittedName>
        <fullName evidence="2">Flavin reductase domain protein, FMN-binding</fullName>
    </submittedName>
</protein>
<evidence type="ECO:0000313" key="2">
    <source>
        <dbReference type="EMBL" id="SOR30845.1"/>
    </source>
</evidence>
<dbReference type="Proteomes" id="UP000233769">
    <property type="component" value="Chromosome tk0001"/>
</dbReference>
<feature type="compositionally biased region" description="Low complexity" evidence="1">
    <location>
        <begin position="37"/>
        <end position="54"/>
    </location>
</feature>